<dbReference type="Gene3D" id="3.30.450.20">
    <property type="entry name" value="PAS domain"/>
    <property type="match status" value="1"/>
</dbReference>
<dbReference type="SUPFAM" id="SSF55785">
    <property type="entry name" value="PYP-like sensor domain (PAS domain)"/>
    <property type="match status" value="1"/>
</dbReference>
<dbReference type="EC" id="2.7.13.3" evidence="2"/>
<evidence type="ECO:0000256" key="2">
    <source>
        <dbReference type="ARBA" id="ARBA00012438"/>
    </source>
</evidence>
<feature type="domain" description="PAS" evidence="6">
    <location>
        <begin position="58"/>
        <end position="103"/>
    </location>
</feature>
<dbReference type="InterPro" id="IPR005561">
    <property type="entry name" value="ANTAR"/>
</dbReference>
<keyword evidence="4" id="KW-0808">Transferase</keyword>
<dbReference type="InterPro" id="IPR052162">
    <property type="entry name" value="Sensor_kinase/Photoreceptor"/>
</dbReference>
<feature type="domain" description="ANTAR" evidence="7">
    <location>
        <begin position="151"/>
        <end position="212"/>
    </location>
</feature>
<dbReference type="GO" id="GO:0003723">
    <property type="term" value="F:RNA binding"/>
    <property type="evidence" value="ECO:0007669"/>
    <property type="project" value="InterPro"/>
</dbReference>
<dbReference type="PROSITE" id="PS50921">
    <property type="entry name" value="ANTAR"/>
    <property type="match status" value="1"/>
</dbReference>
<protein>
    <recommendedName>
        <fullName evidence="2">histidine kinase</fullName>
        <ecNumber evidence="2">2.7.13.3</ecNumber>
    </recommendedName>
</protein>
<dbReference type="NCBIfam" id="TIGR00229">
    <property type="entry name" value="sensory_box"/>
    <property type="match status" value="1"/>
</dbReference>
<dbReference type="PANTHER" id="PTHR43304">
    <property type="entry name" value="PHYTOCHROME-LIKE PROTEIN CPH1"/>
    <property type="match status" value="1"/>
</dbReference>
<dbReference type="GO" id="GO:0004673">
    <property type="term" value="F:protein histidine kinase activity"/>
    <property type="evidence" value="ECO:0007669"/>
    <property type="project" value="UniProtKB-EC"/>
</dbReference>
<dbReference type="PROSITE" id="PS50112">
    <property type="entry name" value="PAS"/>
    <property type="match status" value="1"/>
</dbReference>
<evidence type="ECO:0000259" key="7">
    <source>
        <dbReference type="PROSITE" id="PS50921"/>
    </source>
</evidence>
<proteinExistence type="predicted"/>
<dbReference type="Pfam" id="PF03861">
    <property type="entry name" value="ANTAR"/>
    <property type="match status" value="1"/>
</dbReference>
<dbReference type="InterPro" id="IPR036388">
    <property type="entry name" value="WH-like_DNA-bd_sf"/>
</dbReference>
<dbReference type="Proteomes" id="UP000317039">
    <property type="component" value="Chromosome"/>
</dbReference>
<evidence type="ECO:0000313" key="9">
    <source>
        <dbReference type="Proteomes" id="UP000317039"/>
    </source>
</evidence>
<dbReference type="InterPro" id="IPR000014">
    <property type="entry name" value="PAS"/>
</dbReference>
<dbReference type="KEGG" id="nod:FOH10_13995"/>
<evidence type="ECO:0000256" key="4">
    <source>
        <dbReference type="ARBA" id="ARBA00022679"/>
    </source>
</evidence>
<dbReference type="InterPro" id="IPR013655">
    <property type="entry name" value="PAS_fold_3"/>
</dbReference>
<accession>A0A516NL57</accession>
<evidence type="ECO:0000256" key="3">
    <source>
        <dbReference type="ARBA" id="ARBA00022553"/>
    </source>
</evidence>
<dbReference type="Gene3D" id="1.10.10.10">
    <property type="entry name" value="Winged helix-like DNA-binding domain superfamily/Winged helix DNA-binding domain"/>
    <property type="match status" value="1"/>
</dbReference>
<evidence type="ECO:0000259" key="6">
    <source>
        <dbReference type="PROSITE" id="PS50112"/>
    </source>
</evidence>
<evidence type="ECO:0000256" key="5">
    <source>
        <dbReference type="ARBA" id="ARBA00022777"/>
    </source>
</evidence>
<dbReference type="AlphaFoldDB" id="A0A516NL57"/>
<dbReference type="EMBL" id="CP041695">
    <property type="protein sequence ID" value="QDP79654.1"/>
    <property type="molecule type" value="Genomic_DNA"/>
</dbReference>
<evidence type="ECO:0000313" key="8">
    <source>
        <dbReference type="EMBL" id="QDP79654.1"/>
    </source>
</evidence>
<organism evidence="8 9">
    <name type="scientific">Nocardia otitidiscaviarum</name>
    <dbReference type="NCBI Taxonomy" id="1823"/>
    <lineage>
        <taxon>Bacteria</taxon>
        <taxon>Bacillati</taxon>
        <taxon>Actinomycetota</taxon>
        <taxon>Actinomycetes</taxon>
        <taxon>Mycobacteriales</taxon>
        <taxon>Nocardiaceae</taxon>
        <taxon>Nocardia</taxon>
    </lineage>
</organism>
<sequence>MLAGLPHRDRCLNTGEVTDVSEDIGGDSLRAVEKVVGAGDAVRVGWFRMEFADQRWEWSDEMARLHGYEPGDVEPSTELLLSHKHPDDRDRVEAELVTSVRDHAPFSSRHRIIDTDGDEHQVVVVSEPITDDDGIVIGTGGYCVDLTDSLPEPVDLLGEVLPEIVEQRAAIEQAKGILMAIYALSPDQAFQVLRWRSQVTNTKLRDLSAALVAATTATPPMDVRARTRFDHILLTVHERITD</sequence>
<dbReference type="InterPro" id="IPR035965">
    <property type="entry name" value="PAS-like_dom_sf"/>
</dbReference>
<dbReference type="Pfam" id="PF08447">
    <property type="entry name" value="PAS_3"/>
    <property type="match status" value="1"/>
</dbReference>
<reference evidence="8 9" key="1">
    <citation type="submission" date="2019-07" db="EMBL/GenBank/DDBJ databases">
        <title>Complete Genome Sequence and Methylome Analysis of Nocardia otitidis-caviarum NEB252.</title>
        <authorList>
            <person name="Fomenkov A."/>
            <person name="Anton B.P."/>
            <person name="Vincze T."/>
            <person name="Roberts R.J."/>
        </authorList>
    </citation>
    <scope>NUCLEOTIDE SEQUENCE [LARGE SCALE GENOMIC DNA]</scope>
    <source>
        <strain evidence="8 9">NEB252</strain>
    </source>
</reference>
<dbReference type="PANTHER" id="PTHR43304:SF1">
    <property type="entry name" value="PAC DOMAIN-CONTAINING PROTEIN"/>
    <property type="match status" value="1"/>
</dbReference>
<keyword evidence="5" id="KW-0418">Kinase</keyword>
<keyword evidence="3" id="KW-0597">Phosphoprotein</keyword>
<dbReference type="SMART" id="SM01012">
    <property type="entry name" value="ANTAR"/>
    <property type="match status" value="1"/>
</dbReference>
<dbReference type="CDD" id="cd00130">
    <property type="entry name" value="PAS"/>
    <property type="match status" value="1"/>
</dbReference>
<comment type="catalytic activity">
    <reaction evidence="1">
        <text>ATP + protein L-histidine = ADP + protein N-phospho-L-histidine.</text>
        <dbReference type="EC" id="2.7.13.3"/>
    </reaction>
</comment>
<evidence type="ECO:0000256" key="1">
    <source>
        <dbReference type="ARBA" id="ARBA00000085"/>
    </source>
</evidence>
<name>A0A516NL57_9NOCA</name>
<gene>
    <name evidence="8" type="ORF">FOH10_13995</name>
</gene>